<evidence type="ECO:0000313" key="1">
    <source>
        <dbReference type="EMBL" id="CAG8833845.1"/>
    </source>
</evidence>
<feature type="non-terminal residue" evidence="1">
    <location>
        <position position="48"/>
    </location>
</feature>
<reference evidence="1 2" key="1">
    <citation type="submission" date="2021-06" db="EMBL/GenBank/DDBJ databases">
        <authorList>
            <person name="Kallberg Y."/>
            <person name="Tangrot J."/>
            <person name="Rosling A."/>
        </authorList>
    </citation>
    <scope>NUCLEOTIDE SEQUENCE [LARGE SCALE GENOMIC DNA]</scope>
    <source>
        <strain evidence="1 2">120-4 pot B 10/14</strain>
    </source>
</reference>
<comment type="caution">
    <text evidence="1">The sequence shown here is derived from an EMBL/GenBank/DDBJ whole genome shotgun (WGS) entry which is preliminary data.</text>
</comment>
<protein>
    <submittedName>
        <fullName evidence="1">8969_t:CDS:1</fullName>
    </submittedName>
</protein>
<keyword evidence="2" id="KW-1185">Reference proteome</keyword>
<accession>A0ABN7WKI4</accession>
<organism evidence="1 2">
    <name type="scientific">Gigaspora margarita</name>
    <dbReference type="NCBI Taxonomy" id="4874"/>
    <lineage>
        <taxon>Eukaryota</taxon>
        <taxon>Fungi</taxon>
        <taxon>Fungi incertae sedis</taxon>
        <taxon>Mucoromycota</taxon>
        <taxon>Glomeromycotina</taxon>
        <taxon>Glomeromycetes</taxon>
        <taxon>Diversisporales</taxon>
        <taxon>Gigasporaceae</taxon>
        <taxon>Gigaspora</taxon>
    </lineage>
</organism>
<gene>
    <name evidence="1" type="ORF">GMARGA_LOCUS31757</name>
</gene>
<sequence length="48" mass="5529">MPNIEVVNTYYIDLGKTTDIKNANGYDYVSALSLNERKIYDKLDDDVK</sequence>
<evidence type="ECO:0000313" key="2">
    <source>
        <dbReference type="Proteomes" id="UP000789901"/>
    </source>
</evidence>
<proteinExistence type="predicted"/>
<dbReference type="Proteomes" id="UP000789901">
    <property type="component" value="Unassembled WGS sequence"/>
</dbReference>
<name>A0ABN7WKI4_GIGMA</name>
<dbReference type="EMBL" id="CAJVQB010048136">
    <property type="protein sequence ID" value="CAG8833845.1"/>
    <property type="molecule type" value="Genomic_DNA"/>
</dbReference>